<evidence type="ECO:0000256" key="4">
    <source>
        <dbReference type="ARBA" id="ARBA00022801"/>
    </source>
</evidence>
<evidence type="ECO:0000259" key="8">
    <source>
        <dbReference type="Pfam" id="PF02838"/>
    </source>
</evidence>
<keyword evidence="10" id="KW-1185">Reference proteome</keyword>
<feature type="domain" description="Glycoside hydrolase family 20 catalytic" evidence="7">
    <location>
        <begin position="124"/>
        <end position="469"/>
    </location>
</feature>
<dbReference type="GO" id="GO:0016020">
    <property type="term" value="C:membrane"/>
    <property type="evidence" value="ECO:0007669"/>
    <property type="project" value="TreeGrafter"/>
</dbReference>
<gene>
    <name evidence="9" type="ORF">ABA31_05730</name>
</gene>
<dbReference type="InterPro" id="IPR015883">
    <property type="entry name" value="Glyco_hydro_20_cat"/>
</dbReference>
<dbReference type="Gene3D" id="3.30.379.10">
    <property type="entry name" value="Chitobiase/beta-hexosaminidase domain 2-like"/>
    <property type="match status" value="1"/>
</dbReference>
<dbReference type="PRINTS" id="PR00738">
    <property type="entry name" value="GLHYDRLASE20"/>
</dbReference>
<dbReference type="Proteomes" id="UP000321749">
    <property type="component" value="Unassembled WGS sequence"/>
</dbReference>
<evidence type="ECO:0000256" key="2">
    <source>
        <dbReference type="ARBA" id="ARBA00006285"/>
    </source>
</evidence>
<dbReference type="EC" id="3.2.1.52" evidence="3"/>
<dbReference type="SUPFAM" id="SSF51445">
    <property type="entry name" value="(Trans)glycosidases"/>
    <property type="match status" value="1"/>
</dbReference>
<dbReference type="PANTHER" id="PTHR22600">
    <property type="entry name" value="BETA-HEXOSAMINIDASE"/>
    <property type="match status" value="1"/>
</dbReference>
<dbReference type="InterPro" id="IPR017853">
    <property type="entry name" value="GH"/>
</dbReference>
<dbReference type="SUPFAM" id="SSF55545">
    <property type="entry name" value="beta-N-acetylhexosaminidase-like domain"/>
    <property type="match status" value="1"/>
</dbReference>
<dbReference type="PANTHER" id="PTHR22600:SF57">
    <property type="entry name" value="BETA-N-ACETYLHEXOSAMINIDASE"/>
    <property type="match status" value="1"/>
</dbReference>
<dbReference type="InterPro" id="IPR025705">
    <property type="entry name" value="Beta_hexosaminidase_sua/sub"/>
</dbReference>
<dbReference type="Pfam" id="PF02838">
    <property type="entry name" value="Glyco_hydro_20b"/>
    <property type="match status" value="1"/>
</dbReference>
<evidence type="ECO:0000313" key="10">
    <source>
        <dbReference type="Proteomes" id="UP000321749"/>
    </source>
</evidence>
<dbReference type="Gene3D" id="3.20.20.80">
    <property type="entry name" value="Glycosidases"/>
    <property type="match status" value="1"/>
</dbReference>
<dbReference type="GO" id="GO:0030203">
    <property type="term" value="P:glycosaminoglycan metabolic process"/>
    <property type="evidence" value="ECO:0007669"/>
    <property type="project" value="TreeGrafter"/>
</dbReference>
<feature type="domain" description="Beta-hexosaminidase bacterial type N-terminal" evidence="8">
    <location>
        <begin position="2"/>
        <end position="121"/>
    </location>
</feature>
<evidence type="ECO:0000259" key="7">
    <source>
        <dbReference type="Pfam" id="PF00728"/>
    </source>
</evidence>
<keyword evidence="4" id="KW-0378">Hydrolase</keyword>
<keyword evidence="5" id="KW-0326">Glycosidase</keyword>
<dbReference type="RefSeq" id="WP_146792590.1">
    <property type="nucleotide sequence ID" value="NZ_BJUU01000002.1"/>
</dbReference>
<dbReference type="GO" id="GO:0005975">
    <property type="term" value="P:carbohydrate metabolic process"/>
    <property type="evidence" value="ECO:0007669"/>
    <property type="project" value="InterPro"/>
</dbReference>
<reference evidence="9 10" key="1">
    <citation type="submission" date="2019-07" db="EMBL/GenBank/DDBJ databases">
        <title>Whole genome shotgun sequence of Agrococcus baldri NBRC 103055.</title>
        <authorList>
            <person name="Hosoyama A."/>
            <person name="Uohara A."/>
            <person name="Ohji S."/>
            <person name="Ichikawa N."/>
        </authorList>
    </citation>
    <scope>NUCLEOTIDE SEQUENCE [LARGE SCALE GENOMIC DNA]</scope>
    <source>
        <strain evidence="9 10">NBRC 103055</strain>
    </source>
</reference>
<dbReference type="InterPro" id="IPR015882">
    <property type="entry name" value="HEX_bac_N"/>
</dbReference>
<proteinExistence type="inferred from homology"/>
<feature type="active site" description="Proton donor" evidence="6">
    <location>
        <position position="283"/>
    </location>
</feature>
<evidence type="ECO:0000256" key="1">
    <source>
        <dbReference type="ARBA" id="ARBA00001231"/>
    </source>
</evidence>
<protein>
    <recommendedName>
        <fullName evidence="3">beta-N-acetylhexosaminidase</fullName>
        <ecNumber evidence="3">3.2.1.52</ecNumber>
    </recommendedName>
</protein>
<dbReference type="InterPro" id="IPR029018">
    <property type="entry name" value="Hex-like_dom2"/>
</dbReference>
<evidence type="ECO:0000256" key="6">
    <source>
        <dbReference type="PIRSR" id="PIRSR625705-1"/>
    </source>
</evidence>
<comment type="catalytic activity">
    <reaction evidence="1">
        <text>Hydrolysis of terminal non-reducing N-acetyl-D-hexosamine residues in N-acetyl-beta-D-hexosaminides.</text>
        <dbReference type="EC" id="3.2.1.52"/>
    </reaction>
</comment>
<organism evidence="9 10">
    <name type="scientific">Agrococcus baldri</name>
    <dbReference type="NCBI Taxonomy" id="153730"/>
    <lineage>
        <taxon>Bacteria</taxon>
        <taxon>Bacillati</taxon>
        <taxon>Actinomycetota</taxon>
        <taxon>Actinomycetes</taxon>
        <taxon>Micrococcales</taxon>
        <taxon>Microbacteriaceae</taxon>
        <taxon>Agrococcus</taxon>
    </lineage>
</organism>
<comment type="caution">
    <text evidence="9">The sequence shown here is derived from an EMBL/GenBank/DDBJ whole genome shotgun (WGS) entry which is preliminary data.</text>
</comment>
<comment type="similarity">
    <text evidence="2">Belongs to the glycosyl hydrolase 20 family.</text>
</comment>
<dbReference type="AlphaFoldDB" id="A0AA87RAP4"/>
<dbReference type="Pfam" id="PF00728">
    <property type="entry name" value="Glyco_hydro_20"/>
    <property type="match status" value="1"/>
</dbReference>
<evidence type="ECO:0000313" key="9">
    <source>
        <dbReference type="EMBL" id="GEK79222.1"/>
    </source>
</evidence>
<name>A0AA87RAP4_9MICO</name>
<accession>A0AA87RAP4</accession>
<dbReference type="EMBL" id="BJUU01000002">
    <property type="protein sequence ID" value="GEK79222.1"/>
    <property type="molecule type" value="Genomic_DNA"/>
</dbReference>
<dbReference type="GO" id="GO:0004563">
    <property type="term" value="F:beta-N-acetylhexosaminidase activity"/>
    <property type="evidence" value="ECO:0007669"/>
    <property type="project" value="UniProtKB-EC"/>
</dbReference>
<evidence type="ECO:0000256" key="5">
    <source>
        <dbReference type="ARBA" id="ARBA00023295"/>
    </source>
</evidence>
<evidence type="ECO:0000256" key="3">
    <source>
        <dbReference type="ARBA" id="ARBA00012663"/>
    </source>
</evidence>
<sequence>MTVIPSPLHAHTGATALALDAIAPHGFDDAAVEQVSRWAQVHADGVPIVLRRPQRDPAAAAAELPAMHPSGVPVDERHRIRVDATGIVVEAATDAGAFRAMTTIAHSAAVGTVAHGTIEDAPRFGWRGLSLDVARTPMPIEGIRAIVEILASLKLNVLHLHLTDDQGWRLPIEGHPELTEVGGPMAMAGRPGFAYGAAEYIELEAWARDRHVWIVPEIDMPGHVGALLAARPDLAAGSGTPGEYASRLHLDPDDDAVYELLADVLEATSRLHASPYLHIGGDEAFGMDDAAYAGFLQRLIDRLGLDRSRLIAWQEAARGGAGIETLQVWRDLDREGLETDPEARRRLGLLAAADLDVLTRRGREDVARISVEGRGVILSPLLVAYLDRPYADRAAETAGLSGIGLPIYLPRTVRQSFEFAIETVVPGLDPAAVRGVEAALWTETIADAETAERMLLPRLAGIAQRSWEHEPATWDDHAARLRAVADIWDRRGFRHLRSELVHGAQQQPDCPADKSEERP</sequence>